<reference evidence="3 4" key="1">
    <citation type="submission" date="2011-08" db="EMBL/GenBank/DDBJ databases">
        <title>The Genome Sequence of Selenomonas noxia F0398.</title>
        <authorList>
            <consortium name="The Broad Institute Genome Sequencing Platform"/>
            <person name="Earl A."/>
            <person name="Ward D."/>
            <person name="Feldgarden M."/>
            <person name="Gevers D."/>
            <person name="Izard J."/>
            <person name="Ganesan A."/>
            <person name="Blanton J.M."/>
            <person name="Baranova O.V."/>
            <person name="Tanner A.C."/>
            <person name="Dewhirst F.E."/>
            <person name="Young S.K."/>
            <person name="Zeng Q."/>
            <person name="Gargeya S."/>
            <person name="Fitzgerald M."/>
            <person name="Haas B."/>
            <person name="Abouelleil A."/>
            <person name="Alvarado L."/>
            <person name="Arachchi H.M."/>
            <person name="Berlin A."/>
            <person name="Brown A."/>
            <person name="Chapman S.B."/>
            <person name="Chen Z."/>
            <person name="Dunbar C."/>
            <person name="Freedman E."/>
            <person name="Gearin G."/>
            <person name="Gellesch M."/>
            <person name="Goldberg J."/>
            <person name="Griggs A."/>
            <person name="Gujja S."/>
            <person name="Heiman D."/>
            <person name="Howarth C."/>
            <person name="Larson L."/>
            <person name="Lui A."/>
            <person name="MacDonald P.J.P."/>
            <person name="Montmayeur A."/>
            <person name="Murphy C."/>
            <person name="Neiman D."/>
            <person name="Pearson M."/>
            <person name="Priest M."/>
            <person name="Roberts A."/>
            <person name="Saif S."/>
            <person name="Shea T."/>
            <person name="Shenoy N."/>
            <person name="Sisk P."/>
            <person name="Stolte C."/>
            <person name="Sykes S."/>
            <person name="Wortman J."/>
            <person name="Nusbaum C."/>
            <person name="Birren B."/>
        </authorList>
    </citation>
    <scope>NUCLEOTIDE SEQUENCE [LARGE SCALE GENOMIC DNA]</scope>
    <source>
        <strain evidence="3 4">F0398</strain>
    </source>
</reference>
<comment type="caution">
    <text evidence="3">The sequence shown here is derived from an EMBL/GenBank/DDBJ whole genome shotgun (WGS) entry which is preliminary data.</text>
</comment>
<dbReference type="Pfam" id="PF02525">
    <property type="entry name" value="Flavodoxin_2"/>
    <property type="match status" value="1"/>
</dbReference>
<name>A0ABP2MP90_9FIRM</name>
<proteinExistence type="predicted"/>
<sequence>MCGCACRCVFCVGQRGFGSGAACAHCVGASALERSLANRTIIETVCRELPDAEIIDLEQMYPNYTFDVPREQERVRNADIIVMQYPAYWYVAPALMKKWQEDVLTFGFAHNAEGGLLGGRTLIVSVTSGAPESDYAPGARMNRPMEEYQYPVMQMAALSGIDFGGMVYSGGYRVTADASEHDALVRHAEEHGMRLVAAIR</sequence>
<dbReference type="PANTHER" id="PTHR47307">
    <property type="entry name" value="GLUTATHIONE-REGULATED POTASSIUM-EFFLUX SYSTEM ANCILLARY PROTEIN KEFG"/>
    <property type="match status" value="1"/>
</dbReference>
<protein>
    <recommendedName>
        <fullName evidence="2">Flavodoxin-like fold domain-containing protein</fullName>
    </recommendedName>
</protein>
<dbReference type="Proteomes" id="UP000003175">
    <property type="component" value="Unassembled WGS sequence"/>
</dbReference>
<dbReference type="InterPro" id="IPR003680">
    <property type="entry name" value="Flavodoxin_fold"/>
</dbReference>
<dbReference type="EMBL" id="ADGH01000012">
    <property type="protein sequence ID" value="EHG24407.1"/>
    <property type="molecule type" value="Genomic_DNA"/>
</dbReference>
<evidence type="ECO:0000313" key="4">
    <source>
        <dbReference type="Proteomes" id="UP000003175"/>
    </source>
</evidence>
<accession>A0ABP2MP90</accession>
<dbReference type="PANTHER" id="PTHR47307:SF1">
    <property type="entry name" value="GLUTATHIONE-REGULATED POTASSIUM-EFFLUX SYSTEM ANCILLARY PROTEIN KEFG"/>
    <property type="match status" value="1"/>
</dbReference>
<keyword evidence="1" id="KW-0560">Oxidoreductase</keyword>
<dbReference type="Gene3D" id="3.40.50.360">
    <property type="match status" value="1"/>
</dbReference>
<dbReference type="InterPro" id="IPR029039">
    <property type="entry name" value="Flavoprotein-like_sf"/>
</dbReference>
<dbReference type="SUPFAM" id="SSF52218">
    <property type="entry name" value="Flavoproteins"/>
    <property type="match status" value="1"/>
</dbReference>
<organism evidence="3 4">
    <name type="scientific">Selenomonas noxia F0398</name>
    <dbReference type="NCBI Taxonomy" id="702437"/>
    <lineage>
        <taxon>Bacteria</taxon>
        <taxon>Bacillati</taxon>
        <taxon>Bacillota</taxon>
        <taxon>Negativicutes</taxon>
        <taxon>Selenomonadales</taxon>
        <taxon>Selenomonadaceae</taxon>
        <taxon>Selenomonas</taxon>
    </lineage>
</organism>
<evidence type="ECO:0000256" key="1">
    <source>
        <dbReference type="ARBA" id="ARBA00023002"/>
    </source>
</evidence>
<keyword evidence="4" id="KW-1185">Reference proteome</keyword>
<dbReference type="InterPro" id="IPR046980">
    <property type="entry name" value="KefG/KefF"/>
</dbReference>
<gene>
    <name evidence="3" type="ORF">HMPREF9432_01257</name>
</gene>
<feature type="domain" description="Flavodoxin-like fold" evidence="2">
    <location>
        <begin position="35"/>
        <end position="187"/>
    </location>
</feature>
<evidence type="ECO:0000313" key="3">
    <source>
        <dbReference type="EMBL" id="EHG24407.1"/>
    </source>
</evidence>
<evidence type="ECO:0000259" key="2">
    <source>
        <dbReference type="Pfam" id="PF02525"/>
    </source>
</evidence>